<dbReference type="STRING" id="936435.F8QIL6"/>
<dbReference type="HOGENOM" id="CLU_618340_0_0_1"/>
<feature type="region of interest" description="Disordered" evidence="1">
    <location>
        <begin position="1"/>
        <end position="463"/>
    </location>
</feature>
<proteinExistence type="predicted"/>
<feature type="compositionally biased region" description="Pro residues" evidence="1">
    <location>
        <begin position="276"/>
        <end position="287"/>
    </location>
</feature>
<gene>
    <name evidence="2" type="ORF">SERLA73DRAFT_157348</name>
</gene>
<feature type="compositionally biased region" description="Low complexity" evidence="1">
    <location>
        <begin position="425"/>
        <end position="444"/>
    </location>
</feature>
<feature type="compositionally biased region" description="Acidic residues" evidence="1">
    <location>
        <begin position="159"/>
        <end position="173"/>
    </location>
</feature>
<feature type="compositionally biased region" description="Basic and acidic residues" evidence="1">
    <location>
        <begin position="35"/>
        <end position="55"/>
    </location>
</feature>
<dbReference type="InParanoid" id="F8QIL6"/>
<feature type="compositionally biased region" description="Basic residues" evidence="1">
    <location>
        <begin position="288"/>
        <end position="302"/>
    </location>
</feature>
<feature type="compositionally biased region" description="Polar residues" evidence="1">
    <location>
        <begin position="56"/>
        <end position="69"/>
    </location>
</feature>
<name>F8QIL6_SERL3</name>
<feature type="compositionally biased region" description="Polar residues" evidence="1">
    <location>
        <begin position="377"/>
        <end position="388"/>
    </location>
</feature>
<dbReference type="EMBL" id="GL945528">
    <property type="protein sequence ID" value="EGN91855.1"/>
    <property type="molecule type" value="Genomic_DNA"/>
</dbReference>
<dbReference type="OrthoDB" id="3219024at2759"/>
<feature type="compositionally biased region" description="Pro residues" evidence="1">
    <location>
        <begin position="219"/>
        <end position="236"/>
    </location>
</feature>
<feature type="compositionally biased region" description="Polar residues" evidence="1">
    <location>
        <begin position="146"/>
        <end position="156"/>
    </location>
</feature>
<feature type="compositionally biased region" description="Polar residues" evidence="1">
    <location>
        <begin position="400"/>
        <end position="409"/>
    </location>
</feature>
<accession>F8QIL6</accession>
<dbReference type="Proteomes" id="UP000008063">
    <property type="component" value="Unassembled WGS sequence"/>
</dbReference>
<dbReference type="eggNOG" id="ENOG502SQ85">
    <property type="taxonomic scope" value="Eukaryota"/>
</dbReference>
<sequence length="546" mass="58113">MPPKTHSARSSNLQRTHSRSSSGGGSKVALNLHFTQKDPPLKQVDRKGKGLDTHSRTTSPYPQRANSTGPRAASKELLSQQPQPQPPLPQQQQQQQQPRRPTSTTSNSTIHQPPPAHHPSQPHPHKPKAGFTLASPNADEDDEWVSSESGAATPNKSDLEEDGDSDDDDDDDEGLGKEKGARAGTGTGVAPTSRTPVLPPAPALALPPPLQQIPQQHQQPPPPPPAPVPALPPPLALAPLQQQHPAVPSSKEEDDQPDTPRAELPRISTLRSSAPPTQPPAPLPQPPHPHHLQPHQPHHQLFHPHLASPLETRSETTSPVQRTHHAPHPLANGHGHARTRPPSTHSLSRGGDSAVPLRPHPLIRGQSFGPTPLAPLTITSGVSTSPTRSIHAGGGGVVGLSTSPSSISTALDDRRAGQVHQAPGRRTSVSSTRSVSTLPSQSSTAHYPSYPHAHSHLQGSKDRTRTLSTISSSSMAALSSLAQLPSTRPSTPQYVSRFPAQGGANLEVVHPLLPSPYLSAHVSILTYRSPLKESFGRVFAAKPQRR</sequence>
<evidence type="ECO:0000313" key="2">
    <source>
        <dbReference type="EMBL" id="EGN91855.1"/>
    </source>
</evidence>
<protein>
    <submittedName>
        <fullName evidence="2">Uncharacterized protein</fullName>
    </submittedName>
</protein>
<keyword evidence="3" id="KW-1185">Reference proteome</keyword>
<reference evidence="3" key="1">
    <citation type="journal article" date="2011" name="Science">
        <title>The plant cell wall-decomposing machinery underlies the functional diversity of forest fungi.</title>
        <authorList>
            <person name="Eastwood D.C."/>
            <person name="Floudas D."/>
            <person name="Binder M."/>
            <person name="Majcherczyk A."/>
            <person name="Schneider P."/>
            <person name="Aerts A."/>
            <person name="Asiegbu F.O."/>
            <person name="Baker S.E."/>
            <person name="Barry K."/>
            <person name="Bendiksby M."/>
            <person name="Blumentritt M."/>
            <person name="Coutinho P.M."/>
            <person name="Cullen D."/>
            <person name="de Vries R.P."/>
            <person name="Gathman A."/>
            <person name="Goodell B."/>
            <person name="Henrissat B."/>
            <person name="Ihrmark K."/>
            <person name="Kauserud H."/>
            <person name="Kohler A."/>
            <person name="LaButti K."/>
            <person name="Lapidus A."/>
            <person name="Lavin J.L."/>
            <person name="Lee Y.-H."/>
            <person name="Lindquist E."/>
            <person name="Lilly W."/>
            <person name="Lucas S."/>
            <person name="Morin E."/>
            <person name="Murat C."/>
            <person name="Oguiza J.A."/>
            <person name="Park J."/>
            <person name="Pisabarro A.G."/>
            <person name="Riley R."/>
            <person name="Rosling A."/>
            <person name="Salamov A."/>
            <person name="Schmidt O."/>
            <person name="Schmutz J."/>
            <person name="Skrede I."/>
            <person name="Stenlid J."/>
            <person name="Wiebenga A."/>
            <person name="Xie X."/>
            <person name="Kuees U."/>
            <person name="Hibbett D.S."/>
            <person name="Hoffmeister D."/>
            <person name="Hoegberg N."/>
            <person name="Martin F."/>
            <person name="Grigoriev I.V."/>
            <person name="Watkinson S.C."/>
        </authorList>
    </citation>
    <scope>NUCLEOTIDE SEQUENCE [LARGE SCALE GENOMIC DNA]</scope>
    <source>
        <strain evidence="3">strain S7.3</strain>
    </source>
</reference>
<feature type="compositionally biased region" description="Low complexity" evidence="1">
    <location>
        <begin position="237"/>
        <end position="248"/>
    </location>
</feature>
<organism evidence="3">
    <name type="scientific">Serpula lacrymans var. lacrymans (strain S7.3)</name>
    <name type="common">Dry rot fungus</name>
    <dbReference type="NCBI Taxonomy" id="936435"/>
    <lineage>
        <taxon>Eukaryota</taxon>
        <taxon>Fungi</taxon>
        <taxon>Dikarya</taxon>
        <taxon>Basidiomycota</taxon>
        <taxon>Agaricomycotina</taxon>
        <taxon>Agaricomycetes</taxon>
        <taxon>Agaricomycetidae</taxon>
        <taxon>Boletales</taxon>
        <taxon>Coniophorineae</taxon>
        <taxon>Serpulaceae</taxon>
        <taxon>Serpula</taxon>
    </lineage>
</organism>
<evidence type="ECO:0000313" key="3">
    <source>
        <dbReference type="Proteomes" id="UP000008063"/>
    </source>
</evidence>
<feature type="compositionally biased region" description="Pro residues" evidence="1">
    <location>
        <begin position="197"/>
        <end position="211"/>
    </location>
</feature>
<evidence type="ECO:0000256" key="1">
    <source>
        <dbReference type="SAM" id="MobiDB-lite"/>
    </source>
</evidence>
<dbReference type="OMA" id="HFPPAEQ"/>
<feature type="compositionally biased region" description="Low complexity" evidence="1">
    <location>
        <begin position="90"/>
        <end position="111"/>
    </location>
</feature>
<dbReference type="AlphaFoldDB" id="F8QIL6"/>